<dbReference type="InterPro" id="IPR015679">
    <property type="entry name" value="PLipase_D_fam"/>
</dbReference>
<evidence type="ECO:0000256" key="1">
    <source>
        <dbReference type="ARBA" id="ARBA00000798"/>
    </source>
</evidence>
<dbReference type="GO" id="GO:0004630">
    <property type="term" value="F:phospholipase D activity"/>
    <property type="evidence" value="ECO:0007669"/>
    <property type="project" value="UniProtKB-EC"/>
</dbReference>
<feature type="domain" description="PLD phosphodiesterase" evidence="6">
    <location>
        <begin position="173"/>
        <end position="200"/>
    </location>
</feature>
<name>A0A2U2HJR4_9BURK</name>
<dbReference type="Pfam" id="PF00614">
    <property type="entry name" value="PLDc"/>
    <property type="match status" value="2"/>
</dbReference>
<dbReference type="CDD" id="cd09104">
    <property type="entry name" value="PLDc_vPLD1_2_like_1"/>
    <property type="match status" value="1"/>
</dbReference>
<protein>
    <submittedName>
        <fullName evidence="7">Phospholipase</fullName>
    </submittedName>
</protein>
<evidence type="ECO:0000259" key="6">
    <source>
        <dbReference type="PROSITE" id="PS50035"/>
    </source>
</evidence>
<keyword evidence="8" id="KW-1185">Reference proteome</keyword>
<keyword evidence="4" id="KW-0443">Lipid metabolism</keyword>
<feature type="region of interest" description="Disordered" evidence="5">
    <location>
        <begin position="471"/>
        <end position="491"/>
    </location>
</feature>
<evidence type="ECO:0000256" key="5">
    <source>
        <dbReference type="SAM" id="MobiDB-lite"/>
    </source>
</evidence>
<feature type="compositionally biased region" description="Pro residues" evidence="5">
    <location>
        <begin position="473"/>
        <end position="488"/>
    </location>
</feature>
<gene>
    <name evidence="7" type="ORF">C7C56_013970</name>
</gene>
<sequence length="998" mass="111008">MAQITQIVTPAGAPAAVATKATGWFIHDGQKVESFPDYQWGDSFSEPTSGNDVKFFVTGTEYFTDLKRAIYDAKHTIYITGWQINFDVRLTSDGLTLYEHLMTAMDKNKDLKIYIMPWMSPKIGLDSGDFDTLLAMAQLNAGKSKIKGEKNPPQRAFTLLAMEQSDMPGALGIGYSHHQKLVVIDDEIAFVGGIDLAYGRRDTGAFHLAADGRKGSELYNPCIPPMHAITEVESRDYIFRWELLSGCFSGSASWIGEVVFSAPALPMAYINDRSTAWGRDIKEAKAEIANSVRSFSDWVDEQKAKILDAVLRQGERAYNEVDKQTGGALEYGRRAASAGATDAVNATAKFVSGYPLNDLPVAMVLGVSKQIRLVTLALQTRVQSSADKLDERYKNLELRRELFPSGGKIISEGQPRMPWHDVHCGIRGPAANDLSRNFVDRWNGLAHLYETTEFRQASEAAAKSILNKMQQKGPPPLIERIPVPPPKAIPRKGDKKKLWVQVLRSAPKKMIKDEAAAKGTKQSGIAQNNCLKAMLTAIQGAKYFIYIEGQFFQSAYGSDTTSSARSSYSPMGAMTNISASPRWKKYEKEFGLNNVRQEDILKLSPLNMAKVSRDKSFMKDLKFALRNVAAAKASQILGKEQKHILNPIGQALVKRIERAIADDVPFHVYMVLPVHPEGTLDTLNIMTQVHYTMQSLVFGEHSLVNGIRRAVLAGEMMREKKGVRMVEALALVAEYSLDFLIESAKDSWMEHLTLLNLRNWTMLKDPETKKDRLVTEQIYVHSKLLIADDLVAIIGSANINDRSQIGDRDSELAVIIRDDTSVPVQIDGRSVTPVSAKVYDLRRKLWCKLFGLTDGALLPADSLFGVIDKPASNKTWKAIQKIAFDNALAYQNAFPYLPKIYGDFSSIWPTWSKKLGKLDYYMPFDELFWREKTQVDIAMDPFTWAASSLAEAKPPIGVQGFIVALPVNWTVAENNDSRMNKTLLADGGIHLNATSHIG</sequence>
<keyword evidence="3" id="KW-0378">Hydrolase</keyword>
<dbReference type="OrthoDB" id="8828485at2"/>
<organism evidence="7 8">
    <name type="scientific">Massilia glaciei</name>
    <dbReference type="NCBI Taxonomy" id="1524097"/>
    <lineage>
        <taxon>Bacteria</taxon>
        <taxon>Pseudomonadati</taxon>
        <taxon>Pseudomonadota</taxon>
        <taxon>Betaproteobacteria</taxon>
        <taxon>Burkholderiales</taxon>
        <taxon>Oxalobacteraceae</taxon>
        <taxon>Telluria group</taxon>
        <taxon>Massilia</taxon>
    </lineage>
</organism>
<proteinExistence type="predicted"/>
<reference evidence="7 8" key="1">
    <citation type="submission" date="2018-04" db="EMBL/GenBank/DDBJ databases">
        <title>Massilia violaceinigra sp. nov., a novel purple-pigmented bacterium isolated from Tianshan glacier, Xinjiang, China.</title>
        <authorList>
            <person name="Wang H."/>
        </authorList>
    </citation>
    <scope>NUCLEOTIDE SEQUENCE [LARGE SCALE GENOMIC DNA]</scope>
    <source>
        <strain evidence="7 8">B448-2</strain>
    </source>
</reference>
<dbReference type="Gene3D" id="3.30.870.10">
    <property type="entry name" value="Endonuclease Chain A"/>
    <property type="match status" value="3"/>
</dbReference>
<dbReference type="RefSeq" id="WP_106757990.1">
    <property type="nucleotide sequence ID" value="NZ_PXWF02000229.1"/>
</dbReference>
<evidence type="ECO:0000256" key="4">
    <source>
        <dbReference type="ARBA" id="ARBA00023098"/>
    </source>
</evidence>
<dbReference type="GO" id="GO:0009395">
    <property type="term" value="P:phospholipid catabolic process"/>
    <property type="evidence" value="ECO:0007669"/>
    <property type="project" value="TreeGrafter"/>
</dbReference>
<dbReference type="Proteomes" id="UP000241421">
    <property type="component" value="Unassembled WGS sequence"/>
</dbReference>
<evidence type="ECO:0000256" key="3">
    <source>
        <dbReference type="ARBA" id="ARBA00022801"/>
    </source>
</evidence>
<feature type="domain" description="PLD phosphodiesterase" evidence="6">
    <location>
        <begin position="776"/>
        <end position="803"/>
    </location>
</feature>
<dbReference type="PANTHER" id="PTHR18896">
    <property type="entry name" value="PHOSPHOLIPASE D"/>
    <property type="match status" value="1"/>
</dbReference>
<dbReference type="PROSITE" id="PS50035">
    <property type="entry name" value="PLD"/>
    <property type="match status" value="2"/>
</dbReference>
<dbReference type="EMBL" id="PXWF02000229">
    <property type="protein sequence ID" value="PWF47771.1"/>
    <property type="molecule type" value="Genomic_DNA"/>
</dbReference>
<dbReference type="SUPFAM" id="SSF56024">
    <property type="entry name" value="Phospholipase D/nuclease"/>
    <property type="match status" value="2"/>
</dbReference>
<dbReference type="SMART" id="SM00155">
    <property type="entry name" value="PLDc"/>
    <property type="match status" value="2"/>
</dbReference>
<keyword evidence="2" id="KW-0677">Repeat</keyword>
<evidence type="ECO:0000256" key="2">
    <source>
        <dbReference type="ARBA" id="ARBA00022737"/>
    </source>
</evidence>
<dbReference type="PANTHER" id="PTHR18896:SF76">
    <property type="entry name" value="PHOSPHOLIPASE"/>
    <property type="match status" value="1"/>
</dbReference>
<dbReference type="InterPro" id="IPR001736">
    <property type="entry name" value="PLipase_D/transphosphatidylase"/>
</dbReference>
<evidence type="ECO:0000313" key="8">
    <source>
        <dbReference type="Proteomes" id="UP000241421"/>
    </source>
</evidence>
<accession>A0A2U2HJR4</accession>
<evidence type="ECO:0000313" key="7">
    <source>
        <dbReference type="EMBL" id="PWF47771.1"/>
    </source>
</evidence>
<dbReference type="CDD" id="cd09141">
    <property type="entry name" value="PLDc_vPLD1_2_yPLD_like_2"/>
    <property type="match status" value="1"/>
</dbReference>
<comment type="catalytic activity">
    <reaction evidence="1">
        <text>a 1,2-diacyl-sn-glycero-3-phosphocholine + H2O = a 1,2-diacyl-sn-glycero-3-phosphate + choline + H(+)</text>
        <dbReference type="Rhea" id="RHEA:14445"/>
        <dbReference type="ChEBI" id="CHEBI:15354"/>
        <dbReference type="ChEBI" id="CHEBI:15377"/>
        <dbReference type="ChEBI" id="CHEBI:15378"/>
        <dbReference type="ChEBI" id="CHEBI:57643"/>
        <dbReference type="ChEBI" id="CHEBI:58608"/>
        <dbReference type="EC" id="3.1.4.4"/>
    </reaction>
</comment>
<dbReference type="AlphaFoldDB" id="A0A2U2HJR4"/>
<comment type="caution">
    <text evidence="7">The sequence shown here is derived from an EMBL/GenBank/DDBJ whole genome shotgun (WGS) entry which is preliminary data.</text>
</comment>